<sequence>MTHPTRWILAAAFCAIALFTTGCSEEWFAEDCAEIDPDTMPVERVRVDDYATSHYLDTSLPPDHPLIHLVPDDDHRLHVRVVNDDLLELAFMRDGQVVVETYAVREKREELHW</sequence>
<evidence type="ECO:0000256" key="1">
    <source>
        <dbReference type="SAM" id="SignalP"/>
    </source>
</evidence>
<feature type="signal peptide" evidence="1">
    <location>
        <begin position="1"/>
        <end position="29"/>
    </location>
</feature>
<proteinExistence type="predicted"/>
<dbReference type="EMBL" id="SADD01000004">
    <property type="protein sequence ID" value="RVU44708.1"/>
    <property type="molecule type" value="Genomic_DNA"/>
</dbReference>
<dbReference type="PROSITE" id="PS51257">
    <property type="entry name" value="PROKAR_LIPOPROTEIN"/>
    <property type="match status" value="1"/>
</dbReference>
<keyword evidence="3" id="KW-1185">Reference proteome</keyword>
<comment type="caution">
    <text evidence="2">The sequence shown here is derived from an EMBL/GenBank/DDBJ whole genome shotgun (WGS) entry which is preliminary data.</text>
</comment>
<dbReference type="Proteomes" id="UP000282926">
    <property type="component" value="Unassembled WGS sequence"/>
</dbReference>
<protein>
    <submittedName>
        <fullName evidence="2">Uncharacterized protein</fullName>
    </submittedName>
</protein>
<accession>A0ABY0CSX1</accession>
<feature type="chain" id="PRO_5047388971" evidence="1">
    <location>
        <begin position="30"/>
        <end position="113"/>
    </location>
</feature>
<evidence type="ECO:0000313" key="3">
    <source>
        <dbReference type="Proteomes" id="UP000282926"/>
    </source>
</evidence>
<organism evidence="2 3">
    <name type="scientific">Lujinxingia sediminis</name>
    <dbReference type="NCBI Taxonomy" id="2480984"/>
    <lineage>
        <taxon>Bacteria</taxon>
        <taxon>Deltaproteobacteria</taxon>
        <taxon>Bradymonadales</taxon>
        <taxon>Lujinxingiaceae</taxon>
        <taxon>Lujinxingia</taxon>
    </lineage>
</organism>
<name>A0ABY0CSX1_9DELT</name>
<keyword evidence="1" id="KW-0732">Signal</keyword>
<dbReference type="RefSeq" id="WP_127780076.1">
    <property type="nucleotide sequence ID" value="NZ_SADD01000004.1"/>
</dbReference>
<gene>
    <name evidence="2" type="ORF">EA187_09195</name>
</gene>
<evidence type="ECO:0000313" key="2">
    <source>
        <dbReference type="EMBL" id="RVU44708.1"/>
    </source>
</evidence>
<reference evidence="2 3" key="1">
    <citation type="submission" date="2019-01" db="EMBL/GenBank/DDBJ databases">
        <title>Lujinxingia litoralis gen. nov., sp. nov. and Lujinxingia sediminis gen. nov., sp. nov., new members in the order Bradymonadales, isolated from coastal sediment.</title>
        <authorList>
            <person name="Li C.-M."/>
        </authorList>
    </citation>
    <scope>NUCLEOTIDE SEQUENCE [LARGE SCALE GENOMIC DNA]</scope>
    <source>
        <strain evidence="2 3">SEH01</strain>
    </source>
</reference>